<dbReference type="EMBL" id="QGKV02000759">
    <property type="protein sequence ID" value="KAF3562745.1"/>
    <property type="molecule type" value="Genomic_DNA"/>
</dbReference>
<accession>A0A8S9IQ67</accession>
<sequence>MRACSSLSWTTQILWHIPLSSELPNGLITPSKPHPKLALLLIALDKLSTAIAALYGRWYGPPVRTSP</sequence>
<name>A0A8S9IQ67_BRACR</name>
<proteinExistence type="predicted"/>
<reference evidence="1" key="1">
    <citation type="submission" date="2019-12" db="EMBL/GenBank/DDBJ databases">
        <title>Genome sequencing and annotation of Brassica cretica.</title>
        <authorList>
            <person name="Studholme D.J."/>
            <person name="Sarris P.F."/>
        </authorList>
    </citation>
    <scope>NUCLEOTIDE SEQUENCE</scope>
    <source>
        <strain evidence="1">PFS-102/07</strain>
        <tissue evidence="1">Leaf</tissue>
    </source>
</reference>
<dbReference type="EMBL" id="QGKY02001015">
    <property type="protein sequence ID" value="KAF2572220.1"/>
    <property type="molecule type" value="Genomic_DNA"/>
</dbReference>
<gene>
    <name evidence="2" type="ORF">DY000_02015400</name>
    <name evidence="1" type="ORF">F2Q70_00003495</name>
</gene>
<comment type="caution">
    <text evidence="1">The sequence shown here is derived from an EMBL/GenBank/DDBJ whole genome shotgun (WGS) entry which is preliminary data.</text>
</comment>
<evidence type="ECO:0000313" key="3">
    <source>
        <dbReference type="Proteomes" id="UP000266723"/>
    </source>
</evidence>
<dbReference type="Proteomes" id="UP000266723">
    <property type="component" value="Unassembled WGS sequence"/>
</dbReference>
<protein>
    <submittedName>
        <fullName evidence="1">Uncharacterized protein</fullName>
    </submittedName>
</protein>
<reference evidence="2" key="2">
    <citation type="submission" date="2019-12" db="EMBL/GenBank/DDBJ databases">
        <authorList>
            <person name="Studholme D.J."/>
            <person name="Sarris P."/>
        </authorList>
    </citation>
    <scope>NUCLEOTIDE SEQUENCE</scope>
    <source>
        <strain evidence="2">PFS-1207/04</strain>
        <tissue evidence="2">Leaf</tissue>
    </source>
</reference>
<dbReference type="AlphaFoldDB" id="A0A8S9IQ67"/>
<organism evidence="1">
    <name type="scientific">Brassica cretica</name>
    <name type="common">Mustard</name>
    <dbReference type="NCBI Taxonomy" id="69181"/>
    <lineage>
        <taxon>Eukaryota</taxon>
        <taxon>Viridiplantae</taxon>
        <taxon>Streptophyta</taxon>
        <taxon>Embryophyta</taxon>
        <taxon>Tracheophyta</taxon>
        <taxon>Spermatophyta</taxon>
        <taxon>Magnoliopsida</taxon>
        <taxon>eudicotyledons</taxon>
        <taxon>Gunneridae</taxon>
        <taxon>Pentapetalae</taxon>
        <taxon>rosids</taxon>
        <taxon>malvids</taxon>
        <taxon>Brassicales</taxon>
        <taxon>Brassicaceae</taxon>
        <taxon>Brassiceae</taxon>
        <taxon>Brassica</taxon>
    </lineage>
</organism>
<evidence type="ECO:0000313" key="2">
    <source>
        <dbReference type="EMBL" id="KAF3562745.1"/>
    </source>
</evidence>
<keyword evidence="3" id="KW-1185">Reference proteome</keyword>
<evidence type="ECO:0000313" key="1">
    <source>
        <dbReference type="EMBL" id="KAF2572220.1"/>
    </source>
</evidence>
<reference evidence="2 3" key="3">
    <citation type="journal article" date="2020" name="BMC Genomics">
        <title>Intraspecific diversification of the crop wild relative Brassica cretica Lam. using demographic model selection.</title>
        <authorList>
            <person name="Kioukis A."/>
            <person name="Michalopoulou V.A."/>
            <person name="Briers L."/>
            <person name="Pirintsos S."/>
            <person name="Studholme D.J."/>
            <person name="Pavlidis P."/>
            <person name="Sarris P.F."/>
        </authorList>
    </citation>
    <scope>NUCLEOTIDE SEQUENCE [LARGE SCALE GENOMIC DNA]</scope>
    <source>
        <strain evidence="3">cv. PFS-1207/04</strain>
        <strain evidence="2">PFS-1207/04</strain>
    </source>
</reference>